<dbReference type="Proteomes" id="UP000237673">
    <property type="component" value="Chromosome"/>
</dbReference>
<dbReference type="GeneID" id="84633033"/>
<evidence type="ECO:0000313" key="3">
    <source>
        <dbReference type="Proteomes" id="UP000237673"/>
    </source>
</evidence>
<keyword evidence="1" id="KW-0472">Membrane</keyword>
<dbReference type="RefSeq" id="WP_038629835.1">
    <property type="nucleotide sequence ID" value="NZ_CAXOMJ010000014.1"/>
</dbReference>
<evidence type="ECO:0000313" key="2">
    <source>
        <dbReference type="EMBL" id="AUY26800.1"/>
    </source>
</evidence>
<name>A0ABN5HDT2_9GAMM</name>
<evidence type="ECO:0000256" key="1">
    <source>
        <dbReference type="SAM" id="Phobius"/>
    </source>
</evidence>
<keyword evidence="1" id="KW-0812">Transmembrane</keyword>
<keyword evidence="1" id="KW-1133">Transmembrane helix</keyword>
<sequence length="89" mass="10473">MRIANFVKKAGGFVLCFILAFALSRYDMPLHRPSTWIIDYLYQIFSRYQEDIYEPDADPVTFISIIAVVSVYATALYWLFKIAIRKLKR</sequence>
<keyword evidence="3" id="KW-1185">Reference proteome</keyword>
<protein>
    <submittedName>
        <fullName evidence="2">Uncharacterized protein</fullName>
    </submittedName>
</protein>
<accession>A0ABN5HDT2</accession>
<feature type="transmembrane region" description="Helical" evidence="1">
    <location>
        <begin position="60"/>
        <end position="80"/>
    </location>
</feature>
<proteinExistence type="predicted"/>
<reference evidence="2 3" key="1">
    <citation type="submission" date="2018-01" db="EMBL/GenBank/DDBJ databases">
        <title>Complete and assembled Genome of Pantoea calida DSM22759T.</title>
        <authorList>
            <person name="Stevens M.J.A."/>
            <person name="Zurfluh K."/>
            <person name="Stephan R."/>
        </authorList>
    </citation>
    <scope>NUCLEOTIDE SEQUENCE [LARGE SCALE GENOMIC DNA]</scope>
    <source>
        <strain evidence="2 3">DSM 22759</strain>
    </source>
</reference>
<dbReference type="EMBL" id="CP026378">
    <property type="protein sequence ID" value="AUY26800.1"/>
    <property type="molecule type" value="Genomic_DNA"/>
</dbReference>
<gene>
    <name evidence="2" type="ORF">C2E16_19120</name>
</gene>
<organism evidence="2 3">
    <name type="scientific">Mixta calida</name>
    <dbReference type="NCBI Taxonomy" id="665913"/>
    <lineage>
        <taxon>Bacteria</taxon>
        <taxon>Pseudomonadati</taxon>
        <taxon>Pseudomonadota</taxon>
        <taxon>Gammaproteobacteria</taxon>
        <taxon>Enterobacterales</taxon>
        <taxon>Erwiniaceae</taxon>
        <taxon>Mixta</taxon>
    </lineage>
</organism>